<keyword evidence="5" id="KW-0472">Membrane</keyword>
<gene>
    <name evidence="7" type="ORF">RIF29_14953</name>
</gene>
<evidence type="ECO:0000256" key="1">
    <source>
        <dbReference type="ARBA" id="ARBA00022723"/>
    </source>
</evidence>
<evidence type="ECO:0000313" key="8">
    <source>
        <dbReference type="Proteomes" id="UP001372338"/>
    </source>
</evidence>
<organism evidence="7 8">
    <name type="scientific">Crotalaria pallida</name>
    <name type="common">Smooth rattlebox</name>
    <name type="synonym">Crotalaria striata</name>
    <dbReference type="NCBI Taxonomy" id="3830"/>
    <lineage>
        <taxon>Eukaryota</taxon>
        <taxon>Viridiplantae</taxon>
        <taxon>Streptophyta</taxon>
        <taxon>Embryophyta</taxon>
        <taxon>Tracheophyta</taxon>
        <taxon>Spermatophyta</taxon>
        <taxon>Magnoliopsida</taxon>
        <taxon>eudicotyledons</taxon>
        <taxon>Gunneridae</taxon>
        <taxon>Pentapetalae</taxon>
        <taxon>rosids</taxon>
        <taxon>fabids</taxon>
        <taxon>Fabales</taxon>
        <taxon>Fabaceae</taxon>
        <taxon>Papilionoideae</taxon>
        <taxon>50 kb inversion clade</taxon>
        <taxon>genistoids sensu lato</taxon>
        <taxon>core genistoids</taxon>
        <taxon>Crotalarieae</taxon>
        <taxon>Crotalaria</taxon>
    </lineage>
</organism>
<feature type="transmembrane region" description="Helical" evidence="5">
    <location>
        <begin position="128"/>
        <end position="145"/>
    </location>
</feature>
<keyword evidence="1" id="KW-0479">Metal-binding</keyword>
<evidence type="ECO:0000256" key="5">
    <source>
        <dbReference type="SAM" id="Phobius"/>
    </source>
</evidence>
<keyword evidence="2 4" id="KW-0863">Zinc-finger</keyword>
<proteinExistence type="predicted"/>
<evidence type="ECO:0000256" key="2">
    <source>
        <dbReference type="ARBA" id="ARBA00022771"/>
    </source>
</evidence>
<sequence length="147" mass="17205">MTGYSDAKSSNFISIGEVSWDESDSASNLETLNNYGVPSCECRRKSKALVHISKTSKNPYRTFYECSYYKVGKTHCKYFKWVDEHIDERLVELEEGKQNLEMDTKVIKVMMKDMQVKMKEIMGWKKKMKVMIEFVFVIVIIAMVSRK</sequence>
<comment type="caution">
    <text evidence="7">The sequence shown here is derived from an EMBL/GenBank/DDBJ whole genome shotgun (WGS) entry which is preliminary data.</text>
</comment>
<dbReference type="GO" id="GO:0008270">
    <property type="term" value="F:zinc ion binding"/>
    <property type="evidence" value="ECO:0007669"/>
    <property type="project" value="UniProtKB-KW"/>
</dbReference>
<keyword evidence="8" id="KW-1185">Reference proteome</keyword>
<dbReference type="InterPro" id="IPR010666">
    <property type="entry name" value="Znf_GRF"/>
</dbReference>
<dbReference type="AlphaFoldDB" id="A0AAN9FL11"/>
<evidence type="ECO:0000256" key="3">
    <source>
        <dbReference type="ARBA" id="ARBA00022833"/>
    </source>
</evidence>
<evidence type="ECO:0000256" key="4">
    <source>
        <dbReference type="PROSITE-ProRule" id="PRU01343"/>
    </source>
</evidence>
<keyword evidence="5" id="KW-1133">Transmembrane helix</keyword>
<evidence type="ECO:0000313" key="7">
    <source>
        <dbReference type="EMBL" id="KAK7273888.1"/>
    </source>
</evidence>
<dbReference type="PANTHER" id="PTHR33248">
    <property type="entry name" value="ZINC ION-BINDING PROTEIN"/>
    <property type="match status" value="1"/>
</dbReference>
<dbReference type="EMBL" id="JAYWIO010000003">
    <property type="protein sequence ID" value="KAK7273888.1"/>
    <property type="molecule type" value="Genomic_DNA"/>
</dbReference>
<dbReference type="Pfam" id="PF06839">
    <property type="entry name" value="Zn_ribbon_GRF"/>
    <property type="match status" value="1"/>
</dbReference>
<dbReference type="PROSITE" id="PS51999">
    <property type="entry name" value="ZF_GRF"/>
    <property type="match status" value="1"/>
</dbReference>
<dbReference type="Proteomes" id="UP001372338">
    <property type="component" value="Unassembled WGS sequence"/>
</dbReference>
<evidence type="ECO:0000259" key="6">
    <source>
        <dbReference type="PROSITE" id="PS51999"/>
    </source>
</evidence>
<keyword evidence="5" id="KW-0812">Transmembrane</keyword>
<feature type="domain" description="GRF-type" evidence="6">
    <location>
        <begin position="40"/>
        <end position="85"/>
    </location>
</feature>
<accession>A0AAN9FL11</accession>
<protein>
    <recommendedName>
        <fullName evidence="6">GRF-type domain-containing protein</fullName>
    </recommendedName>
</protein>
<reference evidence="7 8" key="1">
    <citation type="submission" date="2024-01" db="EMBL/GenBank/DDBJ databases">
        <title>The genomes of 5 underutilized Papilionoideae crops provide insights into root nodulation and disease resistanc.</title>
        <authorList>
            <person name="Yuan L."/>
        </authorList>
    </citation>
    <scope>NUCLEOTIDE SEQUENCE [LARGE SCALE GENOMIC DNA]</scope>
    <source>
        <strain evidence="7">ZHUSHIDOU_FW_LH</strain>
        <tissue evidence="7">Leaf</tissue>
    </source>
</reference>
<keyword evidence="3" id="KW-0862">Zinc</keyword>
<name>A0AAN9FL11_CROPI</name>